<proteinExistence type="inferred from homology"/>
<feature type="repeat" description="PPR" evidence="3">
    <location>
        <begin position="527"/>
        <end position="561"/>
    </location>
</feature>
<dbReference type="AlphaFoldDB" id="A0A498JM56"/>
<comment type="similarity">
    <text evidence="1">Belongs to the PPR family. P subfamily.</text>
</comment>
<dbReference type="Gene3D" id="1.25.40.10">
    <property type="entry name" value="Tetratricopeptide repeat domain"/>
    <property type="match status" value="6"/>
</dbReference>
<dbReference type="PANTHER" id="PTHR46128">
    <property type="entry name" value="MITOCHONDRIAL GROUP I INTRON SPLICING FACTOR CCM1"/>
    <property type="match status" value="1"/>
</dbReference>
<evidence type="ECO:0008006" key="6">
    <source>
        <dbReference type="Google" id="ProtNLM"/>
    </source>
</evidence>
<dbReference type="InterPro" id="IPR011990">
    <property type="entry name" value="TPR-like_helical_dom_sf"/>
</dbReference>
<keyword evidence="5" id="KW-1185">Reference proteome</keyword>
<reference evidence="4 5" key="1">
    <citation type="submission" date="2018-10" db="EMBL/GenBank/DDBJ databases">
        <title>A high-quality apple genome assembly.</title>
        <authorList>
            <person name="Hu J."/>
        </authorList>
    </citation>
    <scope>NUCLEOTIDE SEQUENCE [LARGE SCALE GENOMIC DNA]</scope>
    <source>
        <strain evidence="5">cv. HFTH1</strain>
        <tissue evidence="4">Young leaf</tissue>
    </source>
</reference>
<dbReference type="Pfam" id="PF01535">
    <property type="entry name" value="PPR"/>
    <property type="match status" value="2"/>
</dbReference>
<feature type="repeat" description="PPR" evidence="3">
    <location>
        <begin position="455"/>
        <end position="489"/>
    </location>
</feature>
<feature type="repeat" description="PPR" evidence="3">
    <location>
        <begin position="313"/>
        <end position="347"/>
    </location>
</feature>
<feature type="repeat" description="PPR" evidence="3">
    <location>
        <begin position="60"/>
        <end position="95"/>
    </location>
</feature>
<gene>
    <name evidence="4" type="ORF">DVH24_009134</name>
</gene>
<evidence type="ECO:0000313" key="4">
    <source>
        <dbReference type="EMBL" id="RXH96630.1"/>
    </source>
</evidence>
<feature type="repeat" description="PPR" evidence="3">
    <location>
        <begin position="597"/>
        <end position="631"/>
    </location>
</feature>
<feature type="repeat" description="PPR" evidence="3">
    <location>
        <begin position="385"/>
        <end position="415"/>
    </location>
</feature>
<organism evidence="4 5">
    <name type="scientific">Malus domestica</name>
    <name type="common">Apple</name>
    <name type="synonym">Pyrus malus</name>
    <dbReference type="NCBI Taxonomy" id="3750"/>
    <lineage>
        <taxon>Eukaryota</taxon>
        <taxon>Viridiplantae</taxon>
        <taxon>Streptophyta</taxon>
        <taxon>Embryophyta</taxon>
        <taxon>Tracheophyta</taxon>
        <taxon>Spermatophyta</taxon>
        <taxon>Magnoliopsida</taxon>
        <taxon>eudicotyledons</taxon>
        <taxon>Gunneridae</taxon>
        <taxon>Pentapetalae</taxon>
        <taxon>rosids</taxon>
        <taxon>fabids</taxon>
        <taxon>Rosales</taxon>
        <taxon>Rosaceae</taxon>
        <taxon>Amygdaloideae</taxon>
        <taxon>Maleae</taxon>
        <taxon>Malus</taxon>
    </lineage>
</organism>
<protein>
    <recommendedName>
        <fullName evidence="6">Pentacotripeptide-repeat region of PRORP domain-containing protein</fullName>
    </recommendedName>
</protein>
<feature type="repeat" description="PPR" evidence="3">
    <location>
        <begin position="168"/>
        <end position="202"/>
    </location>
</feature>
<dbReference type="InterPro" id="IPR002885">
    <property type="entry name" value="PPR_rpt"/>
</dbReference>
<dbReference type="PANTHER" id="PTHR46128:SF66">
    <property type="entry name" value="PENTACOTRIPEPTIDE-REPEAT REGION OF PRORP DOMAIN-CONTAINING PROTEIN"/>
    <property type="match status" value="1"/>
</dbReference>
<sequence length="699" mass="78680">MIAQACKRTMFLTSIPSSKTLITPKTLTLPLAFLSTTSPPSDQQPPQHLHQDQAISIEDNRSYFTKKIHTLCATHRDVDEALRLLDRLRLQGYRPDSLNLSSIVHALCDSNRFDEAHHRFGHYVASDCAPDERTCNVIVARLLDSKTPHATLRVLRCLTNFKPDFVASLVNYNRLIDQFCSILRPSDGHRVLFDMISRGHCPNAVSYTTLINGYCLIGALGDAQKVFDEMSERGVAPNSLTHSVMIRGVLRQRDFGRAKELMGKLWEIMKGEDDETVKSAAFGNLVDSMCREGFFNEVFDIAEDMPQGKTVTEDFAYGQMIDSLCKARRHHGASRIVYIMRSQGFVPKLTSYNSILHGLSKEGEGGCMRAYQLLEEGVNFGYFPSEYTYKVLLEGLCLESDVKKAREVLEYMLKKEGVDRTRIYNIYLRALCLVNNMTELLNGLVSMLQSQCQPDVITLNTVLNGFCKMERIEEALKVLDDMMSGKFCAPDVVTFTTIISGLINVGRTQEALVMLHHVMPEKGFRANVVTYNAVLRGLFKHRQAREAMDLFNGMANDGVAADSTTYTIIIDGLCESDQIEEAKKFWDEVIWPSKIHDNFVYAALIKGICRSGRFEEACHFLYELVDAGVSPNIYSYNIVIDAACKSGLRKEAYEVVREMKRNGLAPDSVTWRILDKLQGGRKQSCDEVSNFQSINGPQG</sequence>
<feature type="repeat" description="PPR" evidence="3">
    <location>
        <begin position="203"/>
        <end position="237"/>
    </location>
</feature>
<dbReference type="EMBL" id="RDQH01000332">
    <property type="protein sequence ID" value="RXH96630.1"/>
    <property type="molecule type" value="Genomic_DNA"/>
</dbReference>
<evidence type="ECO:0000256" key="2">
    <source>
        <dbReference type="ARBA" id="ARBA00022737"/>
    </source>
</evidence>
<dbReference type="NCBIfam" id="TIGR00756">
    <property type="entry name" value="PPR"/>
    <property type="match status" value="10"/>
</dbReference>
<dbReference type="Pfam" id="PF13041">
    <property type="entry name" value="PPR_2"/>
    <property type="match status" value="4"/>
</dbReference>
<feature type="repeat" description="PPR" evidence="3">
    <location>
        <begin position="491"/>
        <end position="526"/>
    </location>
</feature>
<dbReference type="Pfam" id="PF12854">
    <property type="entry name" value="PPR_1"/>
    <property type="match status" value="1"/>
</dbReference>
<evidence type="ECO:0000313" key="5">
    <source>
        <dbReference type="Proteomes" id="UP000290289"/>
    </source>
</evidence>
<keyword evidence="2" id="KW-0677">Repeat</keyword>
<feature type="repeat" description="PPR" evidence="3">
    <location>
        <begin position="632"/>
        <end position="666"/>
    </location>
</feature>
<dbReference type="Proteomes" id="UP000290289">
    <property type="component" value="Chromosome 6"/>
</dbReference>
<accession>A0A498JM56</accession>
<dbReference type="PROSITE" id="PS51375">
    <property type="entry name" value="PPR"/>
    <property type="match status" value="11"/>
</dbReference>
<comment type="caution">
    <text evidence="4">The sequence shown here is derived from an EMBL/GenBank/DDBJ whole genome shotgun (WGS) entry which is preliminary data.</text>
</comment>
<feature type="repeat" description="PPR" evidence="3">
    <location>
        <begin position="562"/>
        <end position="592"/>
    </location>
</feature>
<name>A0A498JM56_MALDO</name>
<evidence type="ECO:0000256" key="1">
    <source>
        <dbReference type="ARBA" id="ARBA00007626"/>
    </source>
</evidence>
<evidence type="ECO:0000256" key="3">
    <source>
        <dbReference type="PROSITE-ProRule" id="PRU00708"/>
    </source>
</evidence>
<dbReference type="InterPro" id="IPR050872">
    <property type="entry name" value="PPR_P_subfamily"/>
</dbReference>